<evidence type="ECO:0000256" key="1">
    <source>
        <dbReference type="SAM" id="MobiDB-lite"/>
    </source>
</evidence>
<feature type="region of interest" description="Disordered" evidence="1">
    <location>
        <begin position="29"/>
        <end position="52"/>
    </location>
</feature>
<sequence length="105" mass="11859">MDNLLGKIILMICFDYDSLRLPNANNFRRFGQAGSPEAQHGSDHGHGDRVSHFRSGLMSLPEYESNSLRSEHSEEEEEAEDALPFPNLPDRLLVNIGLFGPYNEK</sequence>
<gene>
    <name evidence="2" type="ORF">CEXT_294891</name>
</gene>
<keyword evidence="3" id="KW-1185">Reference proteome</keyword>
<name>A0AAV4WQG6_CAEEX</name>
<protein>
    <submittedName>
        <fullName evidence="2">Uncharacterized protein</fullName>
    </submittedName>
</protein>
<accession>A0AAV4WQG6</accession>
<proteinExistence type="predicted"/>
<dbReference type="EMBL" id="BPLR01016523">
    <property type="protein sequence ID" value="GIY84504.1"/>
    <property type="molecule type" value="Genomic_DNA"/>
</dbReference>
<dbReference type="Proteomes" id="UP001054945">
    <property type="component" value="Unassembled WGS sequence"/>
</dbReference>
<evidence type="ECO:0000313" key="2">
    <source>
        <dbReference type="EMBL" id="GIY84504.1"/>
    </source>
</evidence>
<comment type="caution">
    <text evidence="2">The sequence shown here is derived from an EMBL/GenBank/DDBJ whole genome shotgun (WGS) entry which is preliminary data.</text>
</comment>
<reference evidence="2 3" key="1">
    <citation type="submission" date="2021-06" db="EMBL/GenBank/DDBJ databases">
        <title>Caerostris extrusa draft genome.</title>
        <authorList>
            <person name="Kono N."/>
            <person name="Arakawa K."/>
        </authorList>
    </citation>
    <scope>NUCLEOTIDE SEQUENCE [LARGE SCALE GENOMIC DNA]</scope>
</reference>
<evidence type="ECO:0000313" key="3">
    <source>
        <dbReference type="Proteomes" id="UP001054945"/>
    </source>
</evidence>
<feature type="compositionally biased region" description="Basic and acidic residues" evidence="1">
    <location>
        <begin position="40"/>
        <end position="51"/>
    </location>
</feature>
<dbReference type="AlphaFoldDB" id="A0AAV4WQG6"/>
<feature type="region of interest" description="Disordered" evidence="1">
    <location>
        <begin position="64"/>
        <end position="88"/>
    </location>
</feature>
<organism evidence="2 3">
    <name type="scientific">Caerostris extrusa</name>
    <name type="common">Bark spider</name>
    <name type="synonym">Caerostris bankana</name>
    <dbReference type="NCBI Taxonomy" id="172846"/>
    <lineage>
        <taxon>Eukaryota</taxon>
        <taxon>Metazoa</taxon>
        <taxon>Ecdysozoa</taxon>
        <taxon>Arthropoda</taxon>
        <taxon>Chelicerata</taxon>
        <taxon>Arachnida</taxon>
        <taxon>Araneae</taxon>
        <taxon>Araneomorphae</taxon>
        <taxon>Entelegynae</taxon>
        <taxon>Araneoidea</taxon>
        <taxon>Araneidae</taxon>
        <taxon>Caerostris</taxon>
    </lineage>
</organism>